<dbReference type="EMBL" id="SORE01000030">
    <property type="protein sequence ID" value="TDY38786.1"/>
    <property type="molecule type" value="Genomic_DNA"/>
</dbReference>
<keyword evidence="2" id="KW-1185">Reference proteome</keyword>
<dbReference type="RefSeq" id="WP_134196687.1">
    <property type="nucleotide sequence ID" value="NZ_JBHLUW010000007.1"/>
</dbReference>
<organism evidence="1 2">
    <name type="scientific">Paraburkholderia rhizosphaerae</name>
    <dbReference type="NCBI Taxonomy" id="480658"/>
    <lineage>
        <taxon>Bacteria</taxon>
        <taxon>Pseudomonadati</taxon>
        <taxon>Pseudomonadota</taxon>
        <taxon>Betaproteobacteria</taxon>
        <taxon>Burkholderiales</taxon>
        <taxon>Burkholderiaceae</taxon>
        <taxon>Paraburkholderia</taxon>
    </lineage>
</organism>
<dbReference type="Proteomes" id="UP000295509">
    <property type="component" value="Unassembled WGS sequence"/>
</dbReference>
<name>A0A4R8L7R6_9BURK</name>
<gene>
    <name evidence="1" type="ORF">BX592_13012</name>
</gene>
<evidence type="ECO:0008006" key="3">
    <source>
        <dbReference type="Google" id="ProtNLM"/>
    </source>
</evidence>
<dbReference type="AlphaFoldDB" id="A0A4R8L7R6"/>
<evidence type="ECO:0000313" key="2">
    <source>
        <dbReference type="Proteomes" id="UP000295509"/>
    </source>
</evidence>
<accession>A0A4R8L7R6</accession>
<sequence length="60" mass="6899">MRVPQHLNALRAFEAVARHLSYVGAADELHAYYVVHRKETAQTPPIVAFKEWMIDEAGHR</sequence>
<reference evidence="1 2" key="1">
    <citation type="submission" date="2019-03" db="EMBL/GenBank/DDBJ databases">
        <title>Genomic Encyclopedia of Type Strains, Phase III (KMG-III): the genomes of soil and plant-associated and newly described type strains.</title>
        <authorList>
            <person name="Whitman W."/>
        </authorList>
    </citation>
    <scope>NUCLEOTIDE SEQUENCE [LARGE SCALE GENOMIC DNA]</scope>
    <source>
        <strain evidence="1 2">LMG 29544</strain>
    </source>
</reference>
<comment type="caution">
    <text evidence="1">The sequence shown here is derived from an EMBL/GenBank/DDBJ whole genome shotgun (WGS) entry which is preliminary data.</text>
</comment>
<proteinExistence type="predicted"/>
<dbReference type="OrthoDB" id="9804958at2"/>
<protein>
    <recommendedName>
        <fullName evidence="3">LysR substrate binding domain-containing protein</fullName>
    </recommendedName>
</protein>
<evidence type="ECO:0000313" key="1">
    <source>
        <dbReference type="EMBL" id="TDY38786.1"/>
    </source>
</evidence>